<keyword evidence="2 4" id="KW-0328">Glycosyltransferase</keyword>
<dbReference type="Gene3D" id="3.40.50.2000">
    <property type="entry name" value="Glycogen Phosphorylase B"/>
    <property type="match status" value="1"/>
</dbReference>
<evidence type="ECO:0000256" key="4">
    <source>
        <dbReference type="RuleBase" id="RU003718"/>
    </source>
</evidence>
<feature type="transmembrane region" description="Helical" evidence="5">
    <location>
        <begin position="470"/>
        <end position="494"/>
    </location>
</feature>
<dbReference type="GO" id="GO:0016020">
    <property type="term" value="C:membrane"/>
    <property type="evidence" value="ECO:0007669"/>
    <property type="project" value="UniProtKB-SubCell"/>
</dbReference>
<evidence type="ECO:0000313" key="6">
    <source>
        <dbReference type="EMBL" id="KAK9891159.1"/>
    </source>
</evidence>
<keyword evidence="3 4" id="KW-0808">Transferase</keyword>
<dbReference type="FunFam" id="3.40.50.2000:FF:000050">
    <property type="entry name" value="UDP-glucuronosyltransferase"/>
    <property type="match status" value="1"/>
</dbReference>
<dbReference type="GO" id="GO:0015020">
    <property type="term" value="F:glucuronosyltransferase activity"/>
    <property type="evidence" value="ECO:0007669"/>
    <property type="project" value="UniProtKB-EC"/>
</dbReference>
<dbReference type="PANTHER" id="PTHR48043:SF159">
    <property type="entry name" value="EG:EG0003.4 PROTEIN-RELATED"/>
    <property type="match status" value="1"/>
</dbReference>
<comment type="caution">
    <text evidence="6">The sequence shown here is derived from an EMBL/GenBank/DDBJ whole genome shotgun (WGS) entry which is preliminary data.</text>
</comment>
<comment type="subcellular location">
    <subcellularLocation>
        <location evidence="5">Membrane</location>
        <topology evidence="5">Single-pass membrane protein</topology>
    </subcellularLocation>
</comment>
<dbReference type="EMBL" id="JARQZJ010000127">
    <property type="protein sequence ID" value="KAK9891159.1"/>
    <property type="molecule type" value="Genomic_DNA"/>
</dbReference>
<keyword evidence="5" id="KW-0472">Membrane</keyword>
<comment type="similarity">
    <text evidence="1 4">Belongs to the UDP-glycosyltransferase family.</text>
</comment>
<dbReference type="PROSITE" id="PS00375">
    <property type="entry name" value="UDPGT"/>
    <property type="match status" value="1"/>
</dbReference>
<dbReference type="Proteomes" id="UP001431783">
    <property type="component" value="Unassembled WGS sequence"/>
</dbReference>
<proteinExistence type="inferred from homology"/>
<dbReference type="SUPFAM" id="SSF53756">
    <property type="entry name" value="UDP-Glycosyltransferase/glycogen phosphorylase"/>
    <property type="match status" value="1"/>
</dbReference>
<accession>A0AAW1VD53</accession>
<keyword evidence="5" id="KW-1133">Transmembrane helix</keyword>
<protein>
    <recommendedName>
        <fullName evidence="5">UDP-glucuronosyltransferase</fullName>
        <ecNumber evidence="5">2.4.1.17</ecNumber>
    </recommendedName>
</protein>
<evidence type="ECO:0000256" key="2">
    <source>
        <dbReference type="ARBA" id="ARBA00022676"/>
    </source>
</evidence>
<evidence type="ECO:0000256" key="1">
    <source>
        <dbReference type="ARBA" id="ARBA00009995"/>
    </source>
</evidence>
<keyword evidence="5" id="KW-0812">Transmembrane</keyword>
<organism evidence="6 7">
    <name type="scientific">Henosepilachna vigintioctopunctata</name>
    <dbReference type="NCBI Taxonomy" id="420089"/>
    <lineage>
        <taxon>Eukaryota</taxon>
        <taxon>Metazoa</taxon>
        <taxon>Ecdysozoa</taxon>
        <taxon>Arthropoda</taxon>
        <taxon>Hexapoda</taxon>
        <taxon>Insecta</taxon>
        <taxon>Pterygota</taxon>
        <taxon>Neoptera</taxon>
        <taxon>Endopterygota</taxon>
        <taxon>Coleoptera</taxon>
        <taxon>Polyphaga</taxon>
        <taxon>Cucujiformia</taxon>
        <taxon>Coccinelloidea</taxon>
        <taxon>Coccinellidae</taxon>
        <taxon>Epilachninae</taxon>
        <taxon>Epilachnini</taxon>
        <taxon>Henosepilachna</taxon>
    </lineage>
</organism>
<dbReference type="InterPro" id="IPR002213">
    <property type="entry name" value="UDP_glucos_trans"/>
</dbReference>
<reference evidence="6 7" key="1">
    <citation type="submission" date="2023-03" db="EMBL/GenBank/DDBJ databases">
        <title>Genome insight into feeding habits of ladybird beetles.</title>
        <authorList>
            <person name="Li H.-S."/>
            <person name="Huang Y.-H."/>
            <person name="Pang H."/>
        </authorList>
    </citation>
    <scope>NUCLEOTIDE SEQUENCE [LARGE SCALE GENOMIC DNA]</scope>
    <source>
        <strain evidence="6">SYSU_2023b</strain>
        <tissue evidence="6">Whole body</tissue>
    </source>
</reference>
<dbReference type="PANTHER" id="PTHR48043">
    <property type="entry name" value="EG:EG0003.4 PROTEIN-RELATED"/>
    <property type="match status" value="1"/>
</dbReference>
<comment type="catalytic activity">
    <reaction evidence="5">
        <text>glucuronate acceptor + UDP-alpha-D-glucuronate = acceptor beta-D-glucuronoside + UDP + H(+)</text>
        <dbReference type="Rhea" id="RHEA:21032"/>
        <dbReference type="ChEBI" id="CHEBI:15378"/>
        <dbReference type="ChEBI" id="CHEBI:58052"/>
        <dbReference type="ChEBI" id="CHEBI:58223"/>
        <dbReference type="ChEBI" id="CHEBI:132367"/>
        <dbReference type="ChEBI" id="CHEBI:132368"/>
        <dbReference type="EC" id="2.4.1.17"/>
    </reaction>
</comment>
<dbReference type="EC" id="2.4.1.17" evidence="5"/>
<sequence length="517" mass="58845">MKEVPVIVSVLLSLSVVQGANILGIWFHGGRSHHILGEILFKELARRGHNVTMASPFPLKEAFPNYTDIYLSGILEDQESRSKIFMEMKEGGFSKTLEVMPALIKSQTEITLANKEMKRLINSGTKFDVIIMDWFLNLAILYFGKLWRAPIIPVASFGTVDIGTVFTGNPEEPSYIPRFGVDLPQNMSFQQRVFNAFLFLVSKVIIGNYIAYHQNLIKKHFNDTMTEEEMSDTIALILSNAHYSFESPRPYVPNIIPIGGFHIPTSENMPKKFQDFLDSADNGAIFFSLGSNVKSTTLPAKTLQDILKVFSNLPYKIIFKWEDEDIKDRPKNVLISKWCPQNAILAHNNVKLFISHGGLLSTIEAIYHAVPVLGIPIFGDQKINIPSAVKKGYAVQLNLEELNEKTFSNAINELIDNPRYKDKVEKLSFLLKDQPLPPMDTAVFWVEHVIRHKGGFHLKNYGIRLPWYQYYMVDVIFFLTSIIFSILAFTYIIIRKMITIFRNKSDINGQNGKVKIN</sequence>
<dbReference type="AlphaFoldDB" id="A0AAW1VD53"/>
<evidence type="ECO:0000313" key="7">
    <source>
        <dbReference type="Proteomes" id="UP001431783"/>
    </source>
</evidence>
<gene>
    <name evidence="6" type="ORF">WA026_013476</name>
</gene>
<dbReference type="CDD" id="cd03784">
    <property type="entry name" value="GT1_Gtf-like"/>
    <property type="match status" value="1"/>
</dbReference>
<evidence type="ECO:0000256" key="3">
    <source>
        <dbReference type="ARBA" id="ARBA00022679"/>
    </source>
</evidence>
<dbReference type="Pfam" id="PF00201">
    <property type="entry name" value="UDPGT"/>
    <property type="match status" value="1"/>
</dbReference>
<name>A0AAW1VD53_9CUCU</name>
<dbReference type="InterPro" id="IPR050271">
    <property type="entry name" value="UDP-glycosyltransferase"/>
</dbReference>
<dbReference type="InterPro" id="IPR035595">
    <property type="entry name" value="UDP_glycos_trans_CS"/>
</dbReference>
<keyword evidence="7" id="KW-1185">Reference proteome</keyword>
<evidence type="ECO:0000256" key="5">
    <source>
        <dbReference type="RuleBase" id="RU362059"/>
    </source>
</evidence>